<name>A0A1G6BKC8_9STRE</name>
<evidence type="ECO:0000256" key="5">
    <source>
        <dbReference type="PIRNR" id="PIRNR038471"/>
    </source>
</evidence>
<keyword evidence="7" id="KW-1133">Transmembrane helix</keyword>
<feature type="transmembrane region" description="Helical" evidence="7">
    <location>
        <begin position="6"/>
        <end position="23"/>
    </location>
</feature>
<evidence type="ECO:0000313" key="10">
    <source>
        <dbReference type="Proteomes" id="UP000182508"/>
    </source>
</evidence>
<dbReference type="GO" id="GO:0008360">
    <property type="term" value="P:regulation of cell shape"/>
    <property type="evidence" value="ECO:0007669"/>
    <property type="project" value="UniProtKB-KW"/>
</dbReference>
<accession>A0A1G6BKC8</accession>
<proteinExistence type="inferred from homology"/>
<dbReference type="InterPro" id="IPR055342">
    <property type="entry name" value="MreC_beta-barrel_core"/>
</dbReference>
<evidence type="ECO:0000313" key="9">
    <source>
        <dbReference type="EMBL" id="SDB21037.1"/>
    </source>
</evidence>
<dbReference type="NCBIfam" id="TIGR00219">
    <property type="entry name" value="mreC"/>
    <property type="match status" value="1"/>
</dbReference>
<keyword evidence="6" id="KW-0175">Coiled coil</keyword>
<feature type="transmembrane region" description="Helical" evidence="7">
    <location>
        <begin position="32"/>
        <end position="60"/>
    </location>
</feature>
<dbReference type="EMBL" id="FMXP01000012">
    <property type="protein sequence ID" value="SDB21037.1"/>
    <property type="molecule type" value="Genomic_DNA"/>
</dbReference>
<keyword evidence="7" id="KW-0472">Membrane</keyword>
<dbReference type="Proteomes" id="UP000182508">
    <property type="component" value="Unassembled WGS sequence"/>
</dbReference>
<evidence type="ECO:0000256" key="6">
    <source>
        <dbReference type="SAM" id="Coils"/>
    </source>
</evidence>
<gene>
    <name evidence="9" type="ORF">SAMN02910293_01078</name>
</gene>
<dbReference type="InterPro" id="IPR042177">
    <property type="entry name" value="Cell/Rod_1"/>
</dbReference>
<dbReference type="AlphaFoldDB" id="A0A1G6BKC8"/>
<reference evidence="9 10" key="1">
    <citation type="submission" date="2016-10" db="EMBL/GenBank/DDBJ databases">
        <authorList>
            <person name="de Groot N.N."/>
        </authorList>
    </citation>
    <scope>NUCLEOTIDE SEQUENCE [LARGE SCALE GENOMIC DNA]</scope>
    <source>
        <strain evidence="9 10">A-4</strain>
    </source>
</reference>
<dbReference type="InterPro" id="IPR007221">
    <property type="entry name" value="MreC"/>
</dbReference>
<comment type="function">
    <text evidence="5">Involved in formation and maintenance of cell shape.</text>
</comment>
<keyword evidence="7" id="KW-0812">Transmembrane</keyword>
<protein>
    <recommendedName>
        <fullName evidence="2 5">Cell shape-determining protein MreC</fullName>
    </recommendedName>
    <alternativeName>
        <fullName evidence="4 5">Cell shape protein MreC</fullName>
    </alternativeName>
</protein>
<dbReference type="Gene3D" id="2.40.10.340">
    <property type="entry name" value="Rod shape-determining protein MreC, domain 1"/>
    <property type="match status" value="1"/>
</dbReference>
<evidence type="ECO:0000259" key="8">
    <source>
        <dbReference type="Pfam" id="PF04085"/>
    </source>
</evidence>
<evidence type="ECO:0000256" key="3">
    <source>
        <dbReference type="ARBA" id="ARBA00022960"/>
    </source>
</evidence>
<feature type="coiled-coil region" evidence="6">
    <location>
        <begin position="101"/>
        <end position="128"/>
    </location>
</feature>
<feature type="domain" description="Rod shape-determining protein MreC beta-barrel core" evidence="8">
    <location>
        <begin position="145"/>
        <end position="292"/>
    </location>
</feature>
<evidence type="ECO:0000256" key="4">
    <source>
        <dbReference type="ARBA" id="ARBA00032089"/>
    </source>
</evidence>
<dbReference type="PANTHER" id="PTHR34138">
    <property type="entry name" value="CELL SHAPE-DETERMINING PROTEIN MREC"/>
    <property type="match status" value="1"/>
</dbReference>
<evidence type="ECO:0000256" key="2">
    <source>
        <dbReference type="ARBA" id="ARBA00013855"/>
    </source>
</evidence>
<dbReference type="PANTHER" id="PTHR34138:SF1">
    <property type="entry name" value="CELL SHAPE-DETERMINING PROTEIN MREC"/>
    <property type="match status" value="1"/>
</dbReference>
<dbReference type="Gene3D" id="2.40.10.350">
    <property type="entry name" value="Rod shape-determining protein MreC, domain 2"/>
    <property type="match status" value="1"/>
</dbReference>
<sequence>MITRFIFTLFISLLFFICMGFIMKQFKFYRSLFYSIAFLLIFSIFFYFASHFLSLGSFIITPINSVVSKVDKVINVPFSYVSSLSSDLKDLFTTYSENEVLKSKIYDLENQEEKLNMLEEENDALKAEIATSSTFKDSVSLIGEVIVRSPFSWYDSLVVGLGTDHGVKDGMLVLNGGGLIGKVSSSSKSSSHVELLTDGNNFDIPVKISLENSVVYGLLSAYDSDSKEFIVTDLNVSKDIVVDSVVSTSGLDGISASNVLVGKVSRIEDGEDRKLFITPAASFEAISFVTIVGD</sequence>
<dbReference type="PIRSF" id="PIRSF038471">
    <property type="entry name" value="MreC"/>
    <property type="match status" value="1"/>
</dbReference>
<dbReference type="InterPro" id="IPR042175">
    <property type="entry name" value="Cell/Rod_MreC_2"/>
</dbReference>
<organism evidence="9 10">
    <name type="scientific">Streptococcus henryi</name>
    <dbReference type="NCBI Taxonomy" id="439219"/>
    <lineage>
        <taxon>Bacteria</taxon>
        <taxon>Bacillati</taxon>
        <taxon>Bacillota</taxon>
        <taxon>Bacilli</taxon>
        <taxon>Lactobacillales</taxon>
        <taxon>Streptococcaceae</taxon>
        <taxon>Streptococcus</taxon>
    </lineage>
</organism>
<comment type="similarity">
    <text evidence="1 5">Belongs to the MreC family.</text>
</comment>
<evidence type="ECO:0000256" key="7">
    <source>
        <dbReference type="SAM" id="Phobius"/>
    </source>
</evidence>
<dbReference type="STRING" id="439219.SAMN02910293_01078"/>
<dbReference type="GO" id="GO:0005886">
    <property type="term" value="C:plasma membrane"/>
    <property type="evidence" value="ECO:0007669"/>
    <property type="project" value="TreeGrafter"/>
</dbReference>
<keyword evidence="10" id="KW-1185">Reference proteome</keyword>
<evidence type="ECO:0000256" key="1">
    <source>
        <dbReference type="ARBA" id="ARBA00009369"/>
    </source>
</evidence>
<keyword evidence="3 5" id="KW-0133">Cell shape</keyword>
<dbReference type="Pfam" id="PF04085">
    <property type="entry name" value="MreC"/>
    <property type="match status" value="1"/>
</dbReference>
<dbReference type="eggNOG" id="COG1792">
    <property type="taxonomic scope" value="Bacteria"/>
</dbReference>